<feature type="transmembrane region" description="Helical" evidence="13">
    <location>
        <begin position="30"/>
        <end position="48"/>
    </location>
</feature>
<evidence type="ECO:0000256" key="2">
    <source>
        <dbReference type="ARBA" id="ARBA00004586"/>
    </source>
</evidence>
<evidence type="ECO:0000256" key="8">
    <source>
        <dbReference type="ARBA" id="ARBA00022824"/>
    </source>
</evidence>
<keyword evidence="9" id="KW-0460">Magnesium</keyword>
<dbReference type="SUPFAM" id="SSF64005">
    <property type="entry name" value="Undecaprenyl diphosphate synthase"/>
    <property type="match status" value="1"/>
</dbReference>
<comment type="similarity">
    <text evidence="4">Belongs to the UPP synthase family.</text>
</comment>
<dbReference type="InterPro" id="IPR038887">
    <property type="entry name" value="Nus1/NgBR"/>
</dbReference>
<protein>
    <recommendedName>
        <fullName evidence="5">ditrans,polycis-polyprenyl diphosphate synthase [(2E,6E)-farnesyldiphosphate specific]</fullName>
        <ecNumber evidence="5">2.5.1.87</ecNumber>
    </recommendedName>
</protein>
<organism evidence="14 15">
    <name type="scientific">Smittium simulii</name>
    <dbReference type="NCBI Taxonomy" id="133385"/>
    <lineage>
        <taxon>Eukaryota</taxon>
        <taxon>Fungi</taxon>
        <taxon>Fungi incertae sedis</taxon>
        <taxon>Zoopagomycota</taxon>
        <taxon>Kickxellomycotina</taxon>
        <taxon>Harpellomycetes</taxon>
        <taxon>Harpellales</taxon>
        <taxon>Legeriomycetaceae</taxon>
        <taxon>Smittium</taxon>
    </lineage>
</organism>
<keyword evidence="6" id="KW-0808">Transferase</keyword>
<dbReference type="GO" id="GO:0045547">
    <property type="term" value="F:ditrans,polycis-polyprenyl diphosphate synthase [(2E,6E)-farnesyl diphosphate specific] activity"/>
    <property type="evidence" value="ECO:0007669"/>
    <property type="project" value="UniProtKB-EC"/>
</dbReference>
<evidence type="ECO:0000256" key="13">
    <source>
        <dbReference type="SAM" id="Phobius"/>
    </source>
</evidence>
<evidence type="ECO:0000256" key="9">
    <source>
        <dbReference type="ARBA" id="ARBA00022842"/>
    </source>
</evidence>
<evidence type="ECO:0000256" key="6">
    <source>
        <dbReference type="ARBA" id="ARBA00022679"/>
    </source>
</evidence>
<dbReference type="EMBL" id="MBFR01000077">
    <property type="protein sequence ID" value="PVU94711.1"/>
    <property type="molecule type" value="Genomic_DNA"/>
</dbReference>
<dbReference type="PANTHER" id="PTHR21528">
    <property type="entry name" value="DEHYDRODOLICHYL DIPHOSPHATE SYNTHASE COMPLEX SUBUNIT NUS1"/>
    <property type="match status" value="1"/>
</dbReference>
<evidence type="ECO:0000256" key="11">
    <source>
        <dbReference type="ARBA" id="ARBA00023136"/>
    </source>
</evidence>
<accession>A0A2T9YQY2</accession>
<gene>
    <name evidence="14" type="ORF">BB561_002324</name>
</gene>
<proteinExistence type="inferred from homology"/>
<dbReference type="GO" id="GO:0005789">
    <property type="term" value="C:endoplasmic reticulum membrane"/>
    <property type="evidence" value="ECO:0007669"/>
    <property type="project" value="UniProtKB-SubCell"/>
</dbReference>
<dbReference type="EC" id="2.5.1.87" evidence="5"/>
<comment type="cofactor">
    <cofactor evidence="1">
        <name>Mg(2+)</name>
        <dbReference type="ChEBI" id="CHEBI:18420"/>
    </cofactor>
</comment>
<evidence type="ECO:0000256" key="4">
    <source>
        <dbReference type="ARBA" id="ARBA00005432"/>
    </source>
</evidence>
<evidence type="ECO:0000256" key="12">
    <source>
        <dbReference type="ARBA" id="ARBA00047353"/>
    </source>
</evidence>
<dbReference type="AlphaFoldDB" id="A0A2T9YQY2"/>
<keyword evidence="15" id="KW-1185">Reference proteome</keyword>
<keyword evidence="10 13" id="KW-1133">Transmembrane helix</keyword>
<keyword evidence="11 13" id="KW-0472">Membrane</keyword>
<evidence type="ECO:0000313" key="14">
    <source>
        <dbReference type="EMBL" id="PVU94711.1"/>
    </source>
</evidence>
<evidence type="ECO:0000256" key="1">
    <source>
        <dbReference type="ARBA" id="ARBA00001946"/>
    </source>
</evidence>
<name>A0A2T9YQY2_9FUNG</name>
<dbReference type="Gene3D" id="3.40.1180.10">
    <property type="entry name" value="Decaprenyl diphosphate synthase-like"/>
    <property type="match status" value="1"/>
</dbReference>
<comment type="subcellular location">
    <subcellularLocation>
        <location evidence="2">Endoplasmic reticulum membrane</location>
    </subcellularLocation>
</comment>
<dbReference type="GO" id="GO:1904423">
    <property type="term" value="C:dehydrodolichyl diphosphate synthase complex"/>
    <property type="evidence" value="ECO:0007669"/>
    <property type="project" value="InterPro"/>
</dbReference>
<comment type="caution">
    <text evidence="14">The sequence shown here is derived from an EMBL/GenBank/DDBJ whole genome shotgun (WGS) entry which is preliminary data.</text>
</comment>
<evidence type="ECO:0000256" key="3">
    <source>
        <dbReference type="ARBA" id="ARBA00004922"/>
    </source>
</evidence>
<dbReference type="InterPro" id="IPR036424">
    <property type="entry name" value="UPP_synth-like_sf"/>
</dbReference>
<evidence type="ECO:0000256" key="5">
    <source>
        <dbReference type="ARBA" id="ARBA00012596"/>
    </source>
</evidence>
<evidence type="ECO:0000256" key="7">
    <source>
        <dbReference type="ARBA" id="ARBA00022692"/>
    </source>
</evidence>
<evidence type="ECO:0000256" key="10">
    <source>
        <dbReference type="ARBA" id="ARBA00022989"/>
    </source>
</evidence>
<keyword evidence="7 13" id="KW-0812">Transmembrane</keyword>
<comment type="catalytic activity">
    <reaction evidence="12">
        <text>n isopentenyl diphosphate + (2E,6E)-farnesyl diphosphate = a di-trans,poly-cis-polyprenyl diphosphate + n diphosphate</text>
        <dbReference type="Rhea" id="RHEA:53008"/>
        <dbReference type="Rhea" id="RHEA-COMP:19494"/>
        <dbReference type="ChEBI" id="CHEBI:33019"/>
        <dbReference type="ChEBI" id="CHEBI:128769"/>
        <dbReference type="ChEBI" id="CHEBI:136960"/>
        <dbReference type="ChEBI" id="CHEBI:175763"/>
        <dbReference type="EC" id="2.5.1.87"/>
    </reaction>
</comment>
<reference evidence="14 15" key="1">
    <citation type="journal article" date="2018" name="MBio">
        <title>Comparative Genomics Reveals the Core Gene Toolbox for the Fungus-Insect Symbiosis.</title>
        <authorList>
            <person name="Wang Y."/>
            <person name="Stata M."/>
            <person name="Wang W."/>
            <person name="Stajich J.E."/>
            <person name="White M.M."/>
            <person name="Moncalvo J.M."/>
        </authorList>
    </citation>
    <scope>NUCLEOTIDE SEQUENCE [LARGE SCALE GENOMIC DNA]</scope>
    <source>
        <strain evidence="14 15">SWE-8-4</strain>
    </source>
</reference>
<dbReference type="Proteomes" id="UP000245383">
    <property type="component" value="Unassembled WGS sequence"/>
</dbReference>
<dbReference type="PANTHER" id="PTHR21528:SF0">
    <property type="entry name" value="DEHYDRODOLICHYL DIPHOSPHATE SYNTHASE COMPLEX SUBUNIT NUS1"/>
    <property type="match status" value="1"/>
</dbReference>
<dbReference type="STRING" id="133385.A0A2T9YQY2"/>
<sequence>MTKQNYNLFALAIWKVLFYFQFAKLWLSDIYFTTFSFIFIWYHQFAYFKSSLFQNAHSDKQNLHKKQTSPNKLASSFRWSKSPSHLAVLLPFKYDALDSFDEKNEFFFNTASKNSFAKLKLDFLSDIQNIIRWSILYQINSLSIYSKAEAIKTNVPQIVKNIRNMLLKSSKSFANDKNNSNIKILLLSDDSSIYILPEYFNKAGNNLNAKIIPDITIRILSRNDGYPKILNVSKSIAQKYSSAEITKMYTDFDISEYLSNENNYMEDPQLVVIFDKHVCFDYFPCLLLKSAEIL</sequence>
<keyword evidence="8" id="KW-0256">Endoplasmic reticulum</keyword>
<comment type="pathway">
    <text evidence="3">Protein modification; protein glycosylation.</text>
</comment>
<dbReference type="OrthoDB" id="19639at2759"/>
<evidence type="ECO:0000313" key="15">
    <source>
        <dbReference type="Proteomes" id="UP000245383"/>
    </source>
</evidence>